<proteinExistence type="predicted"/>
<accession>A0A9D3UHI5</accession>
<evidence type="ECO:0000313" key="2">
    <source>
        <dbReference type="Proteomes" id="UP000828251"/>
    </source>
</evidence>
<organism evidence="1 2">
    <name type="scientific">Gossypium stocksii</name>
    <dbReference type="NCBI Taxonomy" id="47602"/>
    <lineage>
        <taxon>Eukaryota</taxon>
        <taxon>Viridiplantae</taxon>
        <taxon>Streptophyta</taxon>
        <taxon>Embryophyta</taxon>
        <taxon>Tracheophyta</taxon>
        <taxon>Spermatophyta</taxon>
        <taxon>Magnoliopsida</taxon>
        <taxon>eudicotyledons</taxon>
        <taxon>Gunneridae</taxon>
        <taxon>Pentapetalae</taxon>
        <taxon>rosids</taxon>
        <taxon>malvids</taxon>
        <taxon>Malvales</taxon>
        <taxon>Malvaceae</taxon>
        <taxon>Malvoideae</taxon>
        <taxon>Gossypium</taxon>
    </lineage>
</organism>
<dbReference type="AlphaFoldDB" id="A0A9D3UHI5"/>
<dbReference type="OrthoDB" id="1001766at2759"/>
<dbReference type="EMBL" id="JAIQCV010000012">
    <property type="protein sequence ID" value="KAH1039773.1"/>
    <property type="molecule type" value="Genomic_DNA"/>
</dbReference>
<name>A0A9D3UHI5_9ROSI</name>
<reference evidence="1 2" key="1">
    <citation type="journal article" date="2021" name="Plant Biotechnol. J.">
        <title>Multi-omics assisted identification of the key and species-specific regulatory components of drought-tolerant mechanisms in Gossypium stocksii.</title>
        <authorList>
            <person name="Yu D."/>
            <person name="Ke L."/>
            <person name="Zhang D."/>
            <person name="Wu Y."/>
            <person name="Sun Y."/>
            <person name="Mei J."/>
            <person name="Sun J."/>
            <person name="Sun Y."/>
        </authorList>
    </citation>
    <scope>NUCLEOTIDE SEQUENCE [LARGE SCALE GENOMIC DNA]</scope>
    <source>
        <strain evidence="2">cv. E1</strain>
        <tissue evidence="1">Leaf</tissue>
    </source>
</reference>
<dbReference type="PANTHER" id="PTHR35317">
    <property type="entry name" value="OS04G0629600 PROTEIN"/>
    <property type="match status" value="1"/>
</dbReference>
<dbReference type="PANTHER" id="PTHR35317:SF31">
    <property type="entry name" value="DUF4219 DOMAIN-CONTAINING PROTEIN"/>
    <property type="match status" value="1"/>
</dbReference>
<comment type="caution">
    <text evidence="1">The sequence shown here is derived from an EMBL/GenBank/DDBJ whole genome shotgun (WGS) entry which is preliminary data.</text>
</comment>
<dbReference type="Proteomes" id="UP000828251">
    <property type="component" value="Unassembled WGS sequence"/>
</dbReference>
<evidence type="ECO:0000313" key="1">
    <source>
        <dbReference type="EMBL" id="KAH1039773.1"/>
    </source>
</evidence>
<gene>
    <name evidence="1" type="ORF">J1N35_041516</name>
</gene>
<sequence>MKEIETAEQYANRIMAVVNNIRLLEEEFKDNKVIENVIITLPERYESKISLLKGLRDLSIISLSESINFLYAQEQRKASRQWETQKKKHCQMFNVEVVNNLAIWKRPGSGDSLNVVLYQFSG</sequence>
<protein>
    <submittedName>
        <fullName evidence="1">Uncharacterized protein</fullName>
    </submittedName>
</protein>
<keyword evidence="2" id="KW-1185">Reference proteome</keyword>